<evidence type="ECO:0000313" key="8">
    <source>
        <dbReference type="EMBL" id="PIR04160.1"/>
    </source>
</evidence>
<dbReference type="CDD" id="cd00430">
    <property type="entry name" value="PLPDE_III_AR"/>
    <property type="match status" value="1"/>
</dbReference>
<comment type="pathway">
    <text evidence="4">Amino-acid biosynthesis; D-alanine biosynthesis; D-alanine from L-alanine: step 1/1.</text>
</comment>
<comment type="cofactor">
    <cofactor evidence="1 4 5">
        <name>pyridoxal 5'-phosphate</name>
        <dbReference type="ChEBI" id="CHEBI:597326"/>
    </cofactor>
</comment>
<keyword evidence="3 4" id="KW-0413">Isomerase</keyword>
<feature type="binding site" evidence="4 6">
    <location>
        <position position="322"/>
    </location>
    <ligand>
        <name>substrate</name>
    </ligand>
</feature>
<feature type="active site" description="Proton acceptor; specific for L-alanine" evidence="4">
    <location>
        <position position="274"/>
    </location>
</feature>
<dbReference type="NCBIfam" id="TIGR00492">
    <property type="entry name" value="alr"/>
    <property type="match status" value="1"/>
</dbReference>
<dbReference type="Gene3D" id="2.40.37.10">
    <property type="entry name" value="Lyase, Ornithine Decarboxylase, Chain A, domain 1"/>
    <property type="match status" value="1"/>
</dbReference>
<comment type="function">
    <text evidence="4">Catalyzes the interconversion of L-alanine and D-alanine. May also act on other amino acids.</text>
</comment>
<feature type="active site" description="Proton acceptor; specific for D-alanine" evidence="4">
    <location>
        <position position="38"/>
    </location>
</feature>
<dbReference type="GO" id="GO:0030170">
    <property type="term" value="F:pyridoxal phosphate binding"/>
    <property type="evidence" value="ECO:0007669"/>
    <property type="project" value="UniProtKB-UniRule"/>
</dbReference>
<dbReference type="PANTHER" id="PTHR30511">
    <property type="entry name" value="ALANINE RACEMASE"/>
    <property type="match status" value="1"/>
</dbReference>
<dbReference type="HAMAP" id="MF_01201">
    <property type="entry name" value="Ala_racemase"/>
    <property type="match status" value="1"/>
</dbReference>
<dbReference type="PANTHER" id="PTHR30511:SF0">
    <property type="entry name" value="ALANINE RACEMASE, CATABOLIC-RELATED"/>
    <property type="match status" value="1"/>
</dbReference>
<gene>
    <name evidence="8" type="primary">alr</name>
    <name evidence="8" type="ORF">COV59_03170</name>
</gene>
<keyword evidence="2 4" id="KW-0663">Pyridoxal phosphate</keyword>
<dbReference type="GO" id="GO:0008784">
    <property type="term" value="F:alanine racemase activity"/>
    <property type="evidence" value="ECO:0007669"/>
    <property type="project" value="UniProtKB-UniRule"/>
</dbReference>
<evidence type="ECO:0000256" key="6">
    <source>
        <dbReference type="PIRSR" id="PIRSR600821-52"/>
    </source>
</evidence>
<accession>A0A2H0N5H3</accession>
<dbReference type="PRINTS" id="PR00992">
    <property type="entry name" value="ALARACEMASE"/>
</dbReference>
<dbReference type="InterPro" id="IPR000821">
    <property type="entry name" value="Ala_racemase"/>
</dbReference>
<dbReference type="InterPro" id="IPR020622">
    <property type="entry name" value="Ala_racemase_pyridoxalP-BS"/>
</dbReference>
<dbReference type="InterPro" id="IPR011079">
    <property type="entry name" value="Ala_racemase_C"/>
</dbReference>
<dbReference type="Pfam" id="PF00842">
    <property type="entry name" value="Ala_racemase_C"/>
    <property type="match status" value="1"/>
</dbReference>
<feature type="modified residue" description="N6-(pyridoxal phosphate)lysine" evidence="4 5">
    <location>
        <position position="38"/>
    </location>
</feature>
<evidence type="ECO:0000256" key="5">
    <source>
        <dbReference type="PIRSR" id="PIRSR600821-50"/>
    </source>
</evidence>
<evidence type="ECO:0000313" key="9">
    <source>
        <dbReference type="Proteomes" id="UP000229600"/>
    </source>
</evidence>
<dbReference type="EC" id="5.1.1.1" evidence="4"/>
<dbReference type="AlphaFoldDB" id="A0A2H0N5H3"/>
<dbReference type="UniPathway" id="UPA00042">
    <property type="reaction ID" value="UER00497"/>
</dbReference>
<feature type="domain" description="Alanine racemase C-terminal" evidence="7">
    <location>
        <begin position="253"/>
        <end position="381"/>
    </location>
</feature>
<dbReference type="Proteomes" id="UP000229600">
    <property type="component" value="Unassembled WGS sequence"/>
</dbReference>
<dbReference type="Gene3D" id="3.20.20.10">
    <property type="entry name" value="Alanine racemase"/>
    <property type="match status" value="1"/>
</dbReference>
<proteinExistence type="inferred from homology"/>
<evidence type="ECO:0000256" key="2">
    <source>
        <dbReference type="ARBA" id="ARBA00022898"/>
    </source>
</evidence>
<dbReference type="FunFam" id="3.20.20.10:FF:000002">
    <property type="entry name" value="Alanine racemase"/>
    <property type="match status" value="1"/>
</dbReference>
<dbReference type="SUPFAM" id="SSF50621">
    <property type="entry name" value="Alanine racemase C-terminal domain-like"/>
    <property type="match status" value="1"/>
</dbReference>
<comment type="catalytic activity">
    <reaction evidence="4">
        <text>L-alanine = D-alanine</text>
        <dbReference type="Rhea" id="RHEA:20249"/>
        <dbReference type="ChEBI" id="CHEBI:57416"/>
        <dbReference type="ChEBI" id="CHEBI:57972"/>
        <dbReference type="EC" id="5.1.1.1"/>
    </reaction>
</comment>
<dbReference type="EMBL" id="PCWN01000007">
    <property type="protein sequence ID" value="PIR04160.1"/>
    <property type="molecule type" value="Genomic_DNA"/>
</dbReference>
<organism evidence="8 9">
    <name type="scientific">Candidatus Magasanikbacteria bacterium CG11_big_fil_rev_8_21_14_0_20_39_34</name>
    <dbReference type="NCBI Taxonomy" id="1974653"/>
    <lineage>
        <taxon>Bacteria</taxon>
        <taxon>Candidatus Magasanikiibacteriota</taxon>
    </lineage>
</organism>
<evidence type="ECO:0000256" key="4">
    <source>
        <dbReference type="HAMAP-Rule" id="MF_01201"/>
    </source>
</evidence>
<dbReference type="InterPro" id="IPR009006">
    <property type="entry name" value="Ala_racemase/Decarboxylase_C"/>
</dbReference>
<dbReference type="SUPFAM" id="SSF51419">
    <property type="entry name" value="PLP-binding barrel"/>
    <property type="match status" value="1"/>
</dbReference>
<dbReference type="SMART" id="SM01005">
    <property type="entry name" value="Ala_racemase_C"/>
    <property type="match status" value="1"/>
</dbReference>
<dbReference type="GO" id="GO:0030632">
    <property type="term" value="P:D-alanine biosynthetic process"/>
    <property type="evidence" value="ECO:0007669"/>
    <property type="project" value="UniProtKB-UniRule"/>
</dbReference>
<evidence type="ECO:0000256" key="1">
    <source>
        <dbReference type="ARBA" id="ARBA00001933"/>
    </source>
</evidence>
<sequence>MNKHPLTWVEISENALKNNVSLLRSIVGEHVLLAPCVKGNAYGHDLLTCAKIFADFGADWLCVNALFEAKKIRTILKDIPILVLGYIQLHELQEAVENNVKLVVYNTETLEQLEKIGATTGKEIDVHVKAETGNNRQGLKKDELVTFCKEVKKKKHLRLEGIYTHFANIEDTTDHSYAMQQLQTFHDILLELENKGIVIPIKHCANSAATLLFSETHFNMVRPGIASYGLWPSNETYVSYLSSGKSPLMLSPALAWKTKIAQVKEIDAGQFIGYGCTYKTTHQTRLAILPIGYYDGYDRKLSNQAYVLIHGKRAPIRGRVCMNIVMVDVTDIPDVHIEDEVVLLGSSGSERITAEQLGNWTGSINYEDVTRIRESILRISV</sequence>
<comment type="similarity">
    <text evidence="4">Belongs to the alanine racemase family.</text>
</comment>
<dbReference type="PROSITE" id="PS00395">
    <property type="entry name" value="ALANINE_RACEMASE"/>
    <property type="match status" value="1"/>
</dbReference>
<evidence type="ECO:0000256" key="3">
    <source>
        <dbReference type="ARBA" id="ARBA00023235"/>
    </source>
</evidence>
<dbReference type="InterPro" id="IPR029066">
    <property type="entry name" value="PLP-binding_barrel"/>
</dbReference>
<protein>
    <recommendedName>
        <fullName evidence="4">Alanine racemase</fullName>
        <ecNumber evidence="4">5.1.1.1</ecNumber>
    </recommendedName>
</protein>
<comment type="caution">
    <text evidence="8">The sequence shown here is derived from an EMBL/GenBank/DDBJ whole genome shotgun (WGS) entry which is preliminary data.</text>
</comment>
<dbReference type="GO" id="GO:0005829">
    <property type="term" value="C:cytosol"/>
    <property type="evidence" value="ECO:0007669"/>
    <property type="project" value="TreeGrafter"/>
</dbReference>
<evidence type="ECO:0000259" key="7">
    <source>
        <dbReference type="SMART" id="SM01005"/>
    </source>
</evidence>
<dbReference type="Pfam" id="PF01168">
    <property type="entry name" value="Ala_racemase_N"/>
    <property type="match status" value="1"/>
</dbReference>
<dbReference type="InterPro" id="IPR001608">
    <property type="entry name" value="Ala_racemase_N"/>
</dbReference>
<feature type="binding site" evidence="4 6">
    <location>
        <position position="136"/>
    </location>
    <ligand>
        <name>substrate</name>
    </ligand>
</feature>
<reference evidence="8 9" key="1">
    <citation type="submission" date="2017-09" db="EMBL/GenBank/DDBJ databases">
        <title>Depth-based differentiation of microbial function through sediment-hosted aquifers and enrichment of novel symbionts in the deep terrestrial subsurface.</title>
        <authorList>
            <person name="Probst A.J."/>
            <person name="Ladd B."/>
            <person name="Jarett J.K."/>
            <person name="Geller-Mcgrath D.E."/>
            <person name="Sieber C.M."/>
            <person name="Emerson J.B."/>
            <person name="Anantharaman K."/>
            <person name="Thomas B.C."/>
            <person name="Malmstrom R."/>
            <person name="Stieglmeier M."/>
            <person name="Klingl A."/>
            <person name="Woyke T."/>
            <person name="Ryan C.M."/>
            <person name="Banfield J.F."/>
        </authorList>
    </citation>
    <scope>NUCLEOTIDE SEQUENCE [LARGE SCALE GENOMIC DNA]</scope>
    <source>
        <strain evidence="8">CG11_big_fil_rev_8_21_14_0_20_39_34</strain>
    </source>
</reference>
<name>A0A2H0N5H3_9BACT</name>